<accession>X1B602</accession>
<feature type="coiled-coil region" evidence="2">
    <location>
        <begin position="188"/>
        <end position="271"/>
    </location>
</feature>
<dbReference type="PANTHER" id="PTHR45916">
    <property type="entry name" value="STRUCTURAL MAINTENANCE OF CHROMOSOMES PROTEIN 5"/>
    <property type="match status" value="1"/>
</dbReference>
<dbReference type="GO" id="GO:0005634">
    <property type="term" value="C:nucleus"/>
    <property type="evidence" value="ECO:0007669"/>
    <property type="project" value="TreeGrafter"/>
</dbReference>
<dbReference type="InterPro" id="IPR027417">
    <property type="entry name" value="P-loop_NTPase"/>
</dbReference>
<feature type="non-terminal residue" evidence="3">
    <location>
        <position position="276"/>
    </location>
</feature>
<evidence type="ECO:0000256" key="1">
    <source>
        <dbReference type="ARBA" id="ARBA00023054"/>
    </source>
</evidence>
<organism evidence="3">
    <name type="scientific">marine sediment metagenome</name>
    <dbReference type="NCBI Taxonomy" id="412755"/>
    <lineage>
        <taxon>unclassified sequences</taxon>
        <taxon>metagenomes</taxon>
        <taxon>ecological metagenomes</taxon>
    </lineage>
</organism>
<dbReference type="GO" id="GO:0030915">
    <property type="term" value="C:Smc5-Smc6 complex"/>
    <property type="evidence" value="ECO:0007669"/>
    <property type="project" value="TreeGrafter"/>
</dbReference>
<feature type="coiled-coil region" evidence="2">
    <location>
        <begin position="100"/>
        <end position="127"/>
    </location>
</feature>
<keyword evidence="1 2" id="KW-0175">Coiled coil</keyword>
<dbReference type="GO" id="GO:0003697">
    <property type="term" value="F:single-stranded DNA binding"/>
    <property type="evidence" value="ECO:0007669"/>
    <property type="project" value="TreeGrafter"/>
</dbReference>
<sequence>SDFIRTGQNHALIELYIQTHENLIGIRRTVLRGKAPFFEIKQNNEKEFEKINSLEIRELVKSLNYNPDNQFSFVSQGKIDALKDMKPEELCIFLEEGVGLKGLRHEILEQKTQVFNLQEKLKALKTEQNSWNFELKLLEPKLKRLEDKRILLKDKKSLIDELLWANREKIEKEIYILEENIKKIAIIINDLQKQLEDFTTQINEITEKIEKIEKNSEKLSENIGKIKGRISELEKIILQWKIKQQRIKVRLEELEQNKNKLKGKLDNNKAKGNKIS</sequence>
<feature type="non-terminal residue" evidence="3">
    <location>
        <position position="1"/>
    </location>
</feature>
<evidence type="ECO:0000313" key="3">
    <source>
        <dbReference type="EMBL" id="GAG90485.1"/>
    </source>
</evidence>
<dbReference type="PANTHER" id="PTHR45916:SF1">
    <property type="entry name" value="STRUCTURAL MAINTENANCE OF CHROMOSOMES PROTEIN 5"/>
    <property type="match status" value="1"/>
</dbReference>
<name>X1B602_9ZZZZ</name>
<evidence type="ECO:0008006" key="4">
    <source>
        <dbReference type="Google" id="ProtNLM"/>
    </source>
</evidence>
<evidence type="ECO:0000256" key="2">
    <source>
        <dbReference type="SAM" id="Coils"/>
    </source>
</evidence>
<dbReference type="EMBL" id="BART01027112">
    <property type="protein sequence ID" value="GAG90485.1"/>
    <property type="molecule type" value="Genomic_DNA"/>
</dbReference>
<dbReference type="AlphaFoldDB" id="X1B602"/>
<proteinExistence type="predicted"/>
<dbReference type="SUPFAM" id="SSF52540">
    <property type="entry name" value="P-loop containing nucleoside triphosphate hydrolases"/>
    <property type="match status" value="1"/>
</dbReference>
<reference evidence="3" key="1">
    <citation type="journal article" date="2014" name="Front. Microbiol.">
        <title>High frequency of phylogenetically diverse reductive dehalogenase-homologous genes in deep subseafloor sedimentary metagenomes.</title>
        <authorList>
            <person name="Kawai M."/>
            <person name="Futagami T."/>
            <person name="Toyoda A."/>
            <person name="Takaki Y."/>
            <person name="Nishi S."/>
            <person name="Hori S."/>
            <person name="Arai W."/>
            <person name="Tsubouchi T."/>
            <person name="Morono Y."/>
            <person name="Uchiyama I."/>
            <person name="Ito T."/>
            <person name="Fujiyama A."/>
            <person name="Inagaki F."/>
            <person name="Takami H."/>
        </authorList>
    </citation>
    <scope>NUCLEOTIDE SEQUENCE</scope>
    <source>
        <strain evidence="3">Expedition CK06-06</strain>
    </source>
</reference>
<dbReference type="Gene3D" id="3.40.50.300">
    <property type="entry name" value="P-loop containing nucleotide triphosphate hydrolases"/>
    <property type="match status" value="1"/>
</dbReference>
<dbReference type="GO" id="GO:0000724">
    <property type="term" value="P:double-strand break repair via homologous recombination"/>
    <property type="evidence" value="ECO:0007669"/>
    <property type="project" value="TreeGrafter"/>
</dbReference>
<gene>
    <name evidence="3" type="ORF">S01H4_48155</name>
</gene>
<dbReference type="Gene3D" id="1.10.287.950">
    <property type="entry name" value="Methyl-accepting chemotaxis protein"/>
    <property type="match status" value="1"/>
</dbReference>
<protein>
    <recommendedName>
        <fullName evidence="4">RecF/RecN/SMC N-terminal domain-containing protein</fullName>
    </recommendedName>
</protein>
<comment type="caution">
    <text evidence="3">The sequence shown here is derived from an EMBL/GenBank/DDBJ whole genome shotgun (WGS) entry which is preliminary data.</text>
</comment>